<evidence type="ECO:0000256" key="5">
    <source>
        <dbReference type="ARBA" id="ARBA00022771"/>
    </source>
</evidence>
<evidence type="ECO:0000259" key="10">
    <source>
        <dbReference type="PROSITE" id="PS50089"/>
    </source>
</evidence>
<dbReference type="Pfam" id="PF22191">
    <property type="entry name" value="IBR_1"/>
    <property type="match status" value="2"/>
</dbReference>
<keyword evidence="5 8" id="KW-0863">Zinc-finger</keyword>
<sequence length="1063" mass="118361">MASLSDQLDEVRRRAEFSLSSNSSAQEVRAGVCALANIPLPPAAKYRYIAAETMVTENISGNNKKETVSSLQRLSTALNILEKYGSNLTNSSRPKYWRTVKHNNPVFKATVDAIQGGRAVLCLYGYTNQQLDGLSFPDDVLEPDVGKVASVTLEVMSLRMELDKLIKDAHPHPEFFERLIPSLNKEDDPGISSDESTSPSSERPWERDMQPVSAPSQPKVDHSPGLTYASLTPTNQTALPAETCTICRIFPVSAHCPTCVQWLCTECDRLYHSNSNRASHNRIPVTSTQTSKSVSSSLSTWQCQHCTTVNKLQAVLCETCERPHLASAAPSAQEEPAQPTTPTEWQCKSCTVVNAGSSILCEVCERPRLATRPPVTPSRPNPPSLGLRDSEWVCQFCTYVNHTPATVCEMCDLARSEPASLLARPLPPSPVKELPQLSVRPVAAVTEDPDLKRQKLMREEGLKLIQLIREGEKKGISPEEVYAGIRVSGNSTVVPSDWLKTELPAILDDICAMAASYRPEPNVAPPAGLIGVGQDGLLEGQKGKGVLLSRAEAKQAWLTAGGDAEKAVIQALRNRKAKLKELKALGFGDVVLCEEALRQSGGEVRGALALLQRPLLEPFHKRMWSDEPEPPIDINYPDKQRVCRRLLAVYDLPSWGRSELALSLLQDAAAPYTLEDVVQAVRESHDRDFIRRVLAKECPICLSVFPHSKMQSLTSCQCSVCCSCFKQHFTIAVRDKHIRDMVCPVCWEPDINDPEHLNSYFSTLDIQLRDCLEPEVYELFHKKLTEQALIKDPKFLWCSHCSYGFIYDGDQLKVTCPQCRRSFCAQCKKPWESQHAGLSCEQFQSWKRENDPEYQRQGLAGYLRDNGITCPNCRFQYALARGGCMHFCCSQCRYQFCSGCNNPFHTTCSVAQCTVTGLHAHHPRDCLFYLRDWEPSRLQALLQKNGVAFNTDTPPGTQAGVCGVIEQKDEGSRQTDSACGAQTHPGQAGLCEKHYREYLVSLINGHSIDPAPLFDTNELVLACRRYQVEVIRGETEDDRLHHTRLLKKLMEDVPLGDKVPRKK</sequence>
<keyword evidence="4" id="KW-0677">Repeat</keyword>
<evidence type="ECO:0000259" key="12">
    <source>
        <dbReference type="PROSITE" id="PS50199"/>
    </source>
</evidence>
<dbReference type="Gene3D" id="6.10.140.1100">
    <property type="match status" value="1"/>
</dbReference>
<proteinExistence type="inferred from homology"/>
<dbReference type="PROSITE" id="PS51873">
    <property type="entry name" value="TRIAD"/>
    <property type="match status" value="1"/>
</dbReference>
<dbReference type="Gene3D" id="1.20.58.2190">
    <property type="match status" value="1"/>
</dbReference>
<dbReference type="Gene3D" id="2.30.30.380">
    <property type="entry name" value="Zn-finger domain of Sec23/24"/>
    <property type="match status" value="1"/>
</dbReference>
<organism evidence="14 15">
    <name type="scientific">Chanos chanos</name>
    <name type="common">Milkfish</name>
    <name type="synonym">Mugil chanos</name>
    <dbReference type="NCBI Taxonomy" id="29144"/>
    <lineage>
        <taxon>Eukaryota</taxon>
        <taxon>Metazoa</taxon>
        <taxon>Chordata</taxon>
        <taxon>Craniata</taxon>
        <taxon>Vertebrata</taxon>
        <taxon>Euteleostomi</taxon>
        <taxon>Actinopterygii</taxon>
        <taxon>Neopterygii</taxon>
        <taxon>Teleostei</taxon>
        <taxon>Ostariophysi</taxon>
        <taxon>Gonorynchiformes</taxon>
        <taxon>Chanidae</taxon>
        <taxon>Chanos</taxon>
    </lineage>
</organism>
<dbReference type="Pfam" id="PF09409">
    <property type="entry name" value="PUB"/>
    <property type="match status" value="1"/>
</dbReference>
<dbReference type="InterPro" id="IPR000315">
    <property type="entry name" value="Znf_B-box"/>
</dbReference>
<dbReference type="GO" id="GO:0008270">
    <property type="term" value="F:zinc ion binding"/>
    <property type="evidence" value="ECO:0007669"/>
    <property type="project" value="UniProtKB-KW"/>
</dbReference>
<dbReference type="Gene3D" id="1.10.8.10">
    <property type="entry name" value="DNA helicase RuvA subunit, C-terminal domain"/>
    <property type="match status" value="1"/>
</dbReference>
<dbReference type="Proteomes" id="UP000504632">
    <property type="component" value="Chromosome 5"/>
</dbReference>
<evidence type="ECO:0000256" key="8">
    <source>
        <dbReference type="PROSITE-ProRule" id="PRU00322"/>
    </source>
</evidence>
<evidence type="ECO:0000256" key="3">
    <source>
        <dbReference type="ARBA" id="ARBA00022723"/>
    </source>
</evidence>
<dbReference type="Pfam" id="PF18091">
    <property type="entry name" value="E3_UbLigase_RBR"/>
    <property type="match status" value="1"/>
</dbReference>
<feature type="domain" description="RanBP2-type" evidence="12">
    <location>
        <begin position="388"/>
        <end position="417"/>
    </location>
</feature>
<dbReference type="GO" id="GO:1990450">
    <property type="term" value="F:linear polyubiquitin binding"/>
    <property type="evidence" value="ECO:0007669"/>
    <property type="project" value="TreeGrafter"/>
</dbReference>
<dbReference type="GO" id="GO:0071797">
    <property type="term" value="C:LUBAC complex"/>
    <property type="evidence" value="ECO:0007669"/>
    <property type="project" value="InterPro"/>
</dbReference>
<feature type="domain" description="RING-type" evidence="13">
    <location>
        <begin position="694"/>
        <end position="925"/>
    </location>
</feature>
<evidence type="ECO:0000256" key="2">
    <source>
        <dbReference type="ARBA" id="ARBA00022679"/>
    </source>
</evidence>
<dbReference type="Pfam" id="PF16678">
    <property type="entry name" value="UBA_HOIP"/>
    <property type="match status" value="1"/>
</dbReference>
<dbReference type="SMART" id="SM00647">
    <property type="entry name" value="IBR"/>
    <property type="match status" value="2"/>
</dbReference>
<dbReference type="SMART" id="SM00547">
    <property type="entry name" value="ZnF_RBZ"/>
    <property type="match status" value="3"/>
</dbReference>
<dbReference type="InterPro" id="IPR013083">
    <property type="entry name" value="Znf_RING/FYVE/PHD"/>
</dbReference>
<gene>
    <name evidence="15" type="primary">rnf31</name>
</gene>
<dbReference type="InterPro" id="IPR001876">
    <property type="entry name" value="Znf_RanBP2"/>
</dbReference>
<evidence type="ECO:0000259" key="13">
    <source>
        <dbReference type="PROSITE" id="PS51873"/>
    </source>
</evidence>
<dbReference type="PROSITE" id="PS01358">
    <property type="entry name" value="ZF_RANBP2_1"/>
    <property type="match status" value="3"/>
</dbReference>
<keyword evidence="7" id="KW-0862">Zinc</keyword>
<feature type="compositionally biased region" description="Low complexity" evidence="9">
    <location>
        <begin position="192"/>
        <end position="201"/>
    </location>
</feature>
<dbReference type="PANTHER" id="PTHR16004:SF5">
    <property type="entry name" value="E3 UBIQUITIN-PROTEIN LIGASE RNF31"/>
    <property type="match status" value="1"/>
</dbReference>
<dbReference type="GO" id="GO:0097039">
    <property type="term" value="P:protein linear polyubiquitination"/>
    <property type="evidence" value="ECO:0007669"/>
    <property type="project" value="TreeGrafter"/>
</dbReference>
<dbReference type="InterPro" id="IPR041031">
    <property type="entry name" value="RNF31_C"/>
</dbReference>
<dbReference type="Pfam" id="PF25163">
    <property type="entry name" value="UBA_RNF31"/>
    <property type="match status" value="1"/>
</dbReference>
<dbReference type="GO" id="GO:0061630">
    <property type="term" value="F:ubiquitin protein ligase activity"/>
    <property type="evidence" value="ECO:0007669"/>
    <property type="project" value="TreeGrafter"/>
</dbReference>
<dbReference type="GO" id="GO:0070530">
    <property type="term" value="F:K63-linked polyubiquitin modification-dependent protein binding"/>
    <property type="evidence" value="ECO:0007669"/>
    <property type="project" value="TreeGrafter"/>
</dbReference>
<evidence type="ECO:0000256" key="1">
    <source>
        <dbReference type="ARBA" id="ARBA00008278"/>
    </source>
</evidence>
<evidence type="ECO:0000256" key="9">
    <source>
        <dbReference type="SAM" id="MobiDB-lite"/>
    </source>
</evidence>
<evidence type="ECO:0000256" key="6">
    <source>
        <dbReference type="ARBA" id="ARBA00022786"/>
    </source>
</evidence>
<accession>A0A6J2VGW4</accession>
<dbReference type="GeneID" id="115812841"/>
<evidence type="ECO:0000256" key="4">
    <source>
        <dbReference type="ARBA" id="ARBA00022737"/>
    </source>
</evidence>
<dbReference type="InterPro" id="IPR047542">
    <property type="entry name" value="Rcat_RBR_RNF31-like"/>
</dbReference>
<dbReference type="SUPFAM" id="SSF143503">
    <property type="entry name" value="PUG domain-like"/>
    <property type="match status" value="1"/>
</dbReference>
<protein>
    <submittedName>
        <fullName evidence="15">E3 ubiquitin-protein ligase RNF31</fullName>
    </submittedName>
</protein>
<evidence type="ECO:0000313" key="14">
    <source>
        <dbReference type="Proteomes" id="UP000504632"/>
    </source>
</evidence>
<dbReference type="InterPro" id="IPR026254">
    <property type="entry name" value="RNF31-like"/>
</dbReference>
<feature type="region of interest" description="Disordered" evidence="9">
    <location>
        <begin position="183"/>
        <end position="228"/>
    </location>
</feature>
<dbReference type="RefSeq" id="XP_030631219.1">
    <property type="nucleotide sequence ID" value="XM_030775359.1"/>
</dbReference>
<dbReference type="CDD" id="cd20337">
    <property type="entry name" value="BRcat_RBR_HOIP"/>
    <property type="match status" value="1"/>
</dbReference>
<keyword evidence="14" id="KW-1185">Reference proteome</keyword>
<name>A0A6J2VGW4_CHACN</name>
<dbReference type="OrthoDB" id="9978677at2759"/>
<evidence type="ECO:0000313" key="15">
    <source>
        <dbReference type="RefSeq" id="XP_030631219.1"/>
    </source>
</evidence>
<dbReference type="GO" id="GO:0036435">
    <property type="term" value="F:K48-linked polyubiquitin modification-dependent protein binding"/>
    <property type="evidence" value="ECO:0007669"/>
    <property type="project" value="TreeGrafter"/>
</dbReference>
<feature type="domain" description="RanBP2-type" evidence="12">
    <location>
        <begin position="341"/>
        <end position="370"/>
    </location>
</feature>
<dbReference type="InterPro" id="IPR018997">
    <property type="entry name" value="PUB_domain"/>
</dbReference>
<comment type="similarity">
    <text evidence="1">Belongs to the RBR family.</text>
</comment>
<dbReference type="InterPro" id="IPR036443">
    <property type="entry name" value="Znf_RanBP2_sf"/>
</dbReference>
<dbReference type="Gene3D" id="4.10.1060.10">
    <property type="entry name" value="Zinc finger, RanBP2-type"/>
    <property type="match status" value="1"/>
</dbReference>
<dbReference type="PROSITE" id="PS50119">
    <property type="entry name" value="ZF_BBOX"/>
    <property type="match status" value="1"/>
</dbReference>
<reference evidence="15" key="1">
    <citation type="submission" date="2025-08" db="UniProtKB">
        <authorList>
            <consortium name="RefSeq"/>
        </authorList>
    </citation>
    <scope>IDENTIFICATION</scope>
</reference>
<dbReference type="InterPro" id="IPR047540">
    <property type="entry name" value="BRcat_RBR_RNF31-like"/>
</dbReference>
<dbReference type="CTD" id="55072"/>
<dbReference type="AlphaFoldDB" id="A0A6J2VGW4"/>
<dbReference type="PROSITE" id="PS50089">
    <property type="entry name" value="ZF_RING_2"/>
    <property type="match status" value="1"/>
</dbReference>
<dbReference type="InterPro" id="IPR057426">
    <property type="entry name" value="RNF31_UBA_3"/>
</dbReference>
<dbReference type="InterPro" id="IPR002867">
    <property type="entry name" value="IBR_dom"/>
</dbReference>
<dbReference type="InterPro" id="IPR001841">
    <property type="entry name" value="Znf_RING"/>
</dbReference>
<dbReference type="PROSITE" id="PS50199">
    <property type="entry name" value="ZF_RANBP2_2"/>
    <property type="match status" value="2"/>
</dbReference>
<dbReference type="Gene3D" id="3.30.40.10">
    <property type="entry name" value="Zinc/RING finger domain, C3HC4 (zinc finger)"/>
    <property type="match status" value="1"/>
</dbReference>
<dbReference type="PANTHER" id="PTHR16004">
    <property type="entry name" value="RING FINGER PROTEIN 31-RELATED"/>
    <property type="match status" value="1"/>
</dbReference>
<keyword evidence="2" id="KW-0808">Transferase</keyword>
<dbReference type="InterPro" id="IPR044066">
    <property type="entry name" value="TRIAD_supradom"/>
</dbReference>
<evidence type="ECO:0000256" key="7">
    <source>
        <dbReference type="ARBA" id="ARBA00022833"/>
    </source>
</evidence>
<evidence type="ECO:0000259" key="11">
    <source>
        <dbReference type="PROSITE" id="PS50119"/>
    </source>
</evidence>
<dbReference type="InterPro" id="IPR036339">
    <property type="entry name" value="PUB-like_dom_sf"/>
</dbReference>
<dbReference type="SUPFAM" id="SSF90209">
    <property type="entry name" value="Ran binding protein zinc finger-like"/>
    <property type="match status" value="2"/>
</dbReference>
<feature type="domain" description="B box-type" evidence="11">
    <location>
        <begin position="239"/>
        <end position="285"/>
    </location>
</feature>
<keyword evidence="3" id="KW-0479">Metal-binding</keyword>
<dbReference type="SUPFAM" id="SSF57850">
    <property type="entry name" value="RING/U-box"/>
    <property type="match status" value="3"/>
</dbReference>
<feature type="domain" description="RING-type" evidence="10">
    <location>
        <begin position="698"/>
        <end position="746"/>
    </location>
</feature>
<dbReference type="InParanoid" id="A0A6J2VGW4"/>
<dbReference type="CDD" id="cd20351">
    <property type="entry name" value="Rcat_RBR_HOIP"/>
    <property type="match status" value="1"/>
</dbReference>
<keyword evidence="6" id="KW-0833">Ubl conjugation pathway</keyword>
<dbReference type="InterPro" id="IPR032065">
    <property type="entry name" value="RNF31-UBA"/>
</dbReference>